<sequence>MYIAMYRARNEIGAQLSPPKARPKLFRTLIMDSPVAAEYKFPEVLSEAAVRGIRDAEMALPYRSKAEICYRFLVPESHLDISDAESV</sequence>
<comment type="caution">
    <text evidence="1">The sequence shown here is derived from an EMBL/GenBank/DDBJ whole genome shotgun (WGS) entry which is preliminary data.</text>
</comment>
<name>A0A830ENT9_9EURY</name>
<keyword evidence="2" id="KW-1185">Reference proteome</keyword>
<dbReference type="EMBL" id="BMOC01000001">
    <property type="protein sequence ID" value="GGI95139.1"/>
    <property type="molecule type" value="Genomic_DNA"/>
</dbReference>
<organism evidence="1 2">
    <name type="scientific">Halobellus salinus</name>
    <dbReference type="NCBI Taxonomy" id="931585"/>
    <lineage>
        <taxon>Archaea</taxon>
        <taxon>Methanobacteriati</taxon>
        <taxon>Methanobacteriota</taxon>
        <taxon>Stenosarchaea group</taxon>
        <taxon>Halobacteria</taxon>
        <taxon>Halobacteriales</taxon>
        <taxon>Haloferacaceae</taxon>
        <taxon>Halobellus</taxon>
    </lineage>
</organism>
<evidence type="ECO:0000313" key="1">
    <source>
        <dbReference type="EMBL" id="GGI95139.1"/>
    </source>
</evidence>
<reference evidence="1" key="2">
    <citation type="submission" date="2020-09" db="EMBL/GenBank/DDBJ databases">
        <authorList>
            <person name="Sun Q."/>
            <person name="Ohkuma M."/>
        </authorList>
    </citation>
    <scope>NUCLEOTIDE SEQUENCE</scope>
    <source>
        <strain evidence="1">JCM 14359</strain>
    </source>
</reference>
<dbReference type="Proteomes" id="UP000653099">
    <property type="component" value="Unassembled WGS sequence"/>
</dbReference>
<accession>A0A830ENT9</accession>
<reference evidence="1" key="1">
    <citation type="journal article" date="2014" name="Int. J. Syst. Evol. Microbiol.">
        <title>Complete genome sequence of Corynebacterium casei LMG S-19264T (=DSM 44701T), isolated from a smear-ripened cheese.</title>
        <authorList>
            <consortium name="US DOE Joint Genome Institute (JGI-PGF)"/>
            <person name="Walter F."/>
            <person name="Albersmeier A."/>
            <person name="Kalinowski J."/>
            <person name="Ruckert C."/>
        </authorList>
    </citation>
    <scope>NUCLEOTIDE SEQUENCE</scope>
    <source>
        <strain evidence="1">JCM 14359</strain>
    </source>
</reference>
<protein>
    <submittedName>
        <fullName evidence="1">Uncharacterized protein</fullName>
    </submittedName>
</protein>
<evidence type="ECO:0000313" key="2">
    <source>
        <dbReference type="Proteomes" id="UP000653099"/>
    </source>
</evidence>
<proteinExistence type="predicted"/>
<gene>
    <name evidence="1" type="ORF">GCM10008995_01610</name>
</gene>
<dbReference type="AlphaFoldDB" id="A0A830ENT9"/>